<dbReference type="InterPro" id="IPR010982">
    <property type="entry name" value="Lambda_DNA-bd_dom_sf"/>
</dbReference>
<sequence length="115" mass="13178">MEQLSYYKNWYGMTDNAIVATLCSSVKQMRLNKNISQEELSERSGVNRVTISRMETGKAINLITLIQLLRALEKLDLLSSLMEGPQISPMMVMEQQQKLRKKATPYPKVKSIQNL</sequence>
<dbReference type="OrthoDB" id="8690238at2"/>
<dbReference type="Gene3D" id="1.10.260.40">
    <property type="entry name" value="lambda repressor-like DNA-binding domains"/>
    <property type="match status" value="1"/>
</dbReference>
<dbReference type="CDD" id="cd00093">
    <property type="entry name" value="HTH_XRE"/>
    <property type="match status" value="1"/>
</dbReference>
<feature type="domain" description="HTH cro/C1-type" evidence="1">
    <location>
        <begin position="26"/>
        <end position="78"/>
    </location>
</feature>
<dbReference type="AlphaFoldDB" id="A0A553DW68"/>
<evidence type="ECO:0000313" key="3">
    <source>
        <dbReference type="Proteomes" id="UP000316371"/>
    </source>
</evidence>
<dbReference type="PROSITE" id="PS50943">
    <property type="entry name" value="HTH_CROC1"/>
    <property type="match status" value="1"/>
</dbReference>
<organism evidence="2 3">
    <name type="scientific">Flavobacterium restrictum</name>
    <dbReference type="NCBI Taxonomy" id="2594428"/>
    <lineage>
        <taxon>Bacteria</taxon>
        <taxon>Pseudomonadati</taxon>
        <taxon>Bacteroidota</taxon>
        <taxon>Flavobacteriia</taxon>
        <taxon>Flavobacteriales</taxon>
        <taxon>Flavobacteriaceae</taxon>
        <taxon>Flavobacterium</taxon>
    </lineage>
</organism>
<name>A0A553DW68_9FLAO</name>
<dbReference type="RefSeq" id="WP_144257127.1">
    <property type="nucleotide sequence ID" value="NZ_VJZT01000014.1"/>
</dbReference>
<dbReference type="InterPro" id="IPR001387">
    <property type="entry name" value="Cro/C1-type_HTH"/>
</dbReference>
<proteinExistence type="predicted"/>
<evidence type="ECO:0000259" key="1">
    <source>
        <dbReference type="PROSITE" id="PS50943"/>
    </source>
</evidence>
<dbReference type="Proteomes" id="UP000316371">
    <property type="component" value="Unassembled WGS sequence"/>
</dbReference>
<comment type="caution">
    <text evidence="2">The sequence shown here is derived from an EMBL/GenBank/DDBJ whole genome shotgun (WGS) entry which is preliminary data.</text>
</comment>
<reference evidence="2 3" key="1">
    <citation type="submission" date="2019-07" db="EMBL/GenBank/DDBJ databases">
        <title>Novel species of Flavobacterium.</title>
        <authorList>
            <person name="Liu Q."/>
            <person name="Xin Y.-H."/>
        </authorList>
    </citation>
    <scope>NUCLEOTIDE SEQUENCE [LARGE SCALE GENOMIC DNA]</scope>
    <source>
        <strain evidence="2 3">LB1R34</strain>
    </source>
</reference>
<dbReference type="SMART" id="SM00530">
    <property type="entry name" value="HTH_XRE"/>
    <property type="match status" value="1"/>
</dbReference>
<dbReference type="EMBL" id="VJZT01000014">
    <property type="protein sequence ID" value="TRX37045.1"/>
    <property type="molecule type" value="Genomic_DNA"/>
</dbReference>
<keyword evidence="3" id="KW-1185">Reference proteome</keyword>
<dbReference type="Pfam" id="PF01381">
    <property type="entry name" value="HTH_3"/>
    <property type="match status" value="1"/>
</dbReference>
<evidence type="ECO:0000313" key="2">
    <source>
        <dbReference type="EMBL" id="TRX37045.1"/>
    </source>
</evidence>
<dbReference type="GO" id="GO:0003677">
    <property type="term" value="F:DNA binding"/>
    <property type="evidence" value="ECO:0007669"/>
    <property type="project" value="InterPro"/>
</dbReference>
<gene>
    <name evidence="2" type="ORF">FNW21_12685</name>
</gene>
<protein>
    <submittedName>
        <fullName evidence="2">Helix-turn-helix transcriptional regulator</fullName>
    </submittedName>
</protein>
<accession>A0A553DW68</accession>
<dbReference type="SUPFAM" id="SSF47413">
    <property type="entry name" value="lambda repressor-like DNA-binding domains"/>
    <property type="match status" value="1"/>
</dbReference>